<protein>
    <submittedName>
        <fullName evidence="1">Uncharacterized protein</fullName>
    </submittedName>
</protein>
<dbReference type="Proteomes" id="UP000564885">
    <property type="component" value="Unassembled WGS sequence"/>
</dbReference>
<comment type="caution">
    <text evidence="1">The sequence shown here is derived from an EMBL/GenBank/DDBJ whole genome shotgun (WGS) entry which is preliminary data.</text>
</comment>
<accession>A0A849I4K7</accession>
<sequence length="257" mass="29854">MDTVSIEIPFPGFYHSILSDELDYVEEQEIEYFAEHRQAEEGVPEELRLDAFEYGDILMRHTDYSVAHERVAKAWVDGFNLVAEEMLGFNPGFVFEETTSPREYNFETDRVFARCPVDTVRKLRAMVDPDRLAEVMRERHTSRSGFISFYSPDLADWPDDVTEWDHNQLGTLLRACLPEDDRSEEGVTWRVFYAITDDGGFYWDWSEAVDWKAVEAAVNEARDEKLAEIRADDPDYEAPAPRCPYTGDLFRFAESRA</sequence>
<proteinExistence type="predicted"/>
<dbReference type="RefSeq" id="WP_171220214.1">
    <property type="nucleotide sequence ID" value="NZ_JABEPP010000006.1"/>
</dbReference>
<reference evidence="1 2" key="1">
    <citation type="submission" date="2020-04" db="EMBL/GenBank/DDBJ databases">
        <title>Enterovirga sp. isolate from soil.</title>
        <authorList>
            <person name="Chea S."/>
            <person name="Kim D.-U."/>
        </authorList>
    </citation>
    <scope>NUCLEOTIDE SEQUENCE [LARGE SCALE GENOMIC DNA]</scope>
    <source>
        <strain evidence="1 2">DB1703</strain>
    </source>
</reference>
<name>A0A849I4K7_9HYPH</name>
<organism evidence="1 2">
    <name type="scientific">Enterovirga aerilata</name>
    <dbReference type="NCBI Taxonomy" id="2730920"/>
    <lineage>
        <taxon>Bacteria</taxon>
        <taxon>Pseudomonadati</taxon>
        <taxon>Pseudomonadota</taxon>
        <taxon>Alphaproteobacteria</taxon>
        <taxon>Hyphomicrobiales</taxon>
        <taxon>Methylobacteriaceae</taxon>
        <taxon>Enterovirga</taxon>
    </lineage>
</organism>
<dbReference type="EMBL" id="JABEPP010000006">
    <property type="protein sequence ID" value="NNM74766.1"/>
    <property type="molecule type" value="Genomic_DNA"/>
</dbReference>
<evidence type="ECO:0000313" key="1">
    <source>
        <dbReference type="EMBL" id="NNM74766.1"/>
    </source>
</evidence>
<keyword evidence="2" id="KW-1185">Reference proteome</keyword>
<gene>
    <name evidence="1" type="ORF">HJG44_20605</name>
</gene>
<evidence type="ECO:0000313" key="2">
    <source>
        <dbReference type="Proteomes" id="UP000564885"/>
    </source>
</evidence>
<dbReference type="AlphaFoldDB" id="A0A849I4K7"/>